<dbReference type="PANTHER" id="PTHR36834">
    <property type="entry name" value="MEMBRANE PROTEIN-RELATED"/>
    <property type="match status" value="1"/>
</dbReference>
<dbReference type="AlphaFoldDB" id="A0A1Y4LQM8"/>
<reference evidence="4" key="1">
    <citation type="submission" date="2017-04" db="EMBL/GenBank/DDBJ databases">
        <title>Function of individual gut microbiota members based on whole genome sequencing of pure cultures obtained from chicken caecum.</title>
        <authorList>
            <person name="Medvecky M."/>
            <person name="Cejkova D."/>
            <person name="Polansky O."/>
            <person name="Karasova D."/>
            <person name="Kubasova T."/>
            <person name="Cizek A."/>
            <person name="Rychlik I."/>
        </authorList>
    </citation>
    <scope>NUCLEOTIDE SEQUENCE [LARGE SCALE GENOMIC DNA]</scope>
    <source>
        <strain evidence="4">An178</strain>
    </source>
</reference>
<name>A0A1Y4LQM8_9FIRM</name>
<keyword evidence="1" id="KW-1133">Transmembrane helix</keyword>
<comment type="caution">
    <text evidence="3">The sequence shown here is derived from an EMBL/GenBank/DDBJ whole genome shotgun (WGS) entry which is preliminary data.</text>
</comment>
<dbReference type="EMBL" id="NFKM01000015">
    <property type="protein sequence ID" value="OUP58938.1"/>
    <property type="molecule type" value="Genomic_DNA"/>
</dbReference>
<evidence type="ECO:0000256" key="1">
    <source>
        <dbReference type="SAM" id="Phobius"/>
    </source>
</evidence>
<dbReference type="Pfam" id="PF04892">
    <property type="entry name" value="VanZ"/>
    <property type="match status" value="1"/>
</dbReference>
<proteinExistence type="predicted"/>
<dbReference type="InterPro" id="IPR053150">
    <property type="entry name" value="Teicoplanin_resist-assoc"/>
</dbReference>
<keyword evidence="1" id="KW-0472">Membrane</keyword>
<feature type="transmembrane region" description="Helical" evidence="1">
    <location>
        <begin position="104"/>
        <end position="122"/>
    </location>
</feature>
<evidence type="ECO:0000313" key="4">
    <source>
        <dbReference type="Proteomes" id="UP000195447"/>
    </source>
</evidence>
<protein>
    <recommendedName>
        <fullName evidence="2">VanZ-like domain-containing protein</fullName>
    </recommendedName>
</protein>
<dbReference type="Proteomes" id="UP000195447">
    <property type="component" value="Unassembled WGS sequence"/>
</dbReference>
<feature type="transmembrane region" description="Helical" evidence="1">
    <location>
        <begin position="27"/>
        <end position="46"/>
    </location>
</feature>
<keyword evidence="4" id="KW-1185">Reference proteome</keyword>
<dbReference type="InterPro" id="IPR006976">
    <property type="entry name" value="VanZ-like"/>
</dbReference>
<feature type="transmembrane region" description="Helical" evidence="1">
    <location>
        <begin position="128"/>
        <end position="145"/>
    </location>
</feature>
<organism evidence="3 4">
    <name type="scientific">Faecalitalea cylindroides</name>
    <dbReference type="NCBI Taxonomy" id="39483"/>
    <lineage>
        <taxon>Bacteria</taxon>
        <taxon>Bacillati</taxon>
        <taxon>Bacillota</taxon>
        <taxon>Erysipelotrichia</taxon>
        <taxon>Erysipelotrichales</taxon>
        <taxon>Erysipelotrichaceae</taxon>
        <taxon>Faecalitalea</taxon>
    </lineage>
</organism>
<feature type="transmembrane region" description="Helical" evidence="1">
    <location>
        <begin position="74"/>
        <end position="92"/>
    </location>
</feature>
<gene>
    <name evidence="3" type="ORF">B5F14_07570</name>
</gene>
<dbReference type="PANTHER" id="PTHR36834:SF2">
    <property type="entry name" value="MEMBRANE PROTEIN"/>
    <property type="match status" value="1"/>
</dbReference>
<keyword evidence="1" id="KW-0812">Transmembrane</keyword>
<feature type="domain" description="VanZ-like" evidence="2">
    <location>
        <begin position="36"/>
        <end position="145"/>
    </location>
</feature>
<evidence type="ECO:0000313" key="3">
    <source>
        <dbReference type="EMBL" id="OUP58938.1"/>
    </source>
</evidence>
<accession>A0A1Y4LQM8</accession>
<sequence>MEIIFGFIFFGGYFYFVIRKEEHRIKYCVLGILYSIYLVGILHFTLLHRVILDTRHIKFFSLNTGASIYDMSETFYNILLFIPMGFLTPLCFKNIKLKRILFQCLCISFGIEIIQLIFQIGFFDINDLVNNVLGGIIGYLLFRLIEKELKKYGKIFWDRWSQRKSQ</sequence>
<evidence type="ECO:0000259" key="2">
    <source>
        <dbReference type="Pfam" id="PF04892"/>
    </source>
</evidence>